<dbReference type="PANTHER" id="PTHR33841:SF1">
    <property type="entry name" value="DNA METHYLTRANSFERASE A"/>
    <property type="match status" value="1"/>
</dbReference>
<feature type="domain" description="MmeI-like target recognition" evidence="8">
    <location>
        <begin position="737"/>
        <end position="917"/>
    </location>
</feature>
<evidence type="ECO:0000256" key="5">
    <source>
        <dbReference type="SAM" id="MobiDB-lite"/>
    </source>
</evidence>
<dbReference type="EMBL" id="NRRY01000001">
    <property type="protein sequence ID" value="MBK1616946.1"/>
    <property type="molecule type" value="Genomic_DNA"/>
</dbReference>
<proteinExistence type="predicted"/>
<evidence type="ECO:0000259" key="7">
    <source>
        <dbReference type="Pfam" id="PF20465"/>
    </source>
</evidence>
<dbReference type="GO" id="GO:0003676">
    <property type="term" value="F:nucleic acid binding"/>
    <property type="evidence" value="ECO:0007669"/>
    <property type="project" value="InterPro"/>
</dbReference>
<protein>
    <recommendedName>
        <fullName evidence="1">site-specific DNA-methyltransferase (adenine-specific)</fullName>
        <ecNumber evidence="1">2.1.1.72</ecNumber>
    </recommendedName>
</protein>
<evidence type="ECO:0000259" key="8">
    <source>
        <dbReference type="Pfam" id="PF20466"/>
    </source>
</evidence>
<dbReference type="AlphaFoldDB" id="A0A9X0W525"/>
<evidence type="ECO:0000259" key="6">
    <source>
        <dbReference type="Pfam" id="PF20464"/>
    </source>
</evidence>
<feature type="domain" description="MmeI-like N-terminal" evidence="6">
    <location>
        <begin position="7"/>
        <end position="209"/>
    </location>
</feature>
<dbReference type="SUPFAM" id="SSF53335">
    <property type="entry name" value="S-adenosyl-L-methionine-dependent methyltransferases"/>
    <property type="match status" value="1"/>
</dbReference>
<dbReference type="Gene3D" id="3.40.50.150">
    <property type="entry name" value="Vaccinia Virus protein VP39"/>
    <property type="match status" value="1"/>
</dbReference>
<dbReference type="PANTHER" id="PTHR33841">
    <property type="entry name" value="DNA METHYLTRANSFERASE YEEA-RELATED"/>
    <property type="match status" value="1"/>
</dbReference>
<accession>A0A9X0W525</accession>
<dbReference type="InterPro" id="IPR046819">
    <property type="entry name" value="MmeI_hel"/>
</dbReference>
<feature type="region of interest" description="Disordered" evidence="5">
    <location>
        <begin position="1070"/>
        <end position="1100"/>
    </location>
</feature>
<evidence type="ECO:0000256" key="2">
    <source>
        <dbReference type="ARBA" id="ARBA00022603"/>
    </source>
</evidence>
<dbReference type="Proteomes" id="UP001138768">
    <property type="component" value="Unassembled WGS sequence"/>
</dbReference>
<dbReference type="InterPro" id="IPR046816">
    <property type="entry name" value="MmeI_Mtase"/>
</dbReference>
<dbReference type="InterPro" id="IPR029063">
    <property type="entry name" value="SAM-dependent_MTases_sf"/>
</dbReference>
<comment type="caution">
    <text evidence="10">The sequence shown here is derived from an EMBL/GenBank/DDBJ whole genome shotgun (WGS) entry which is preliminary data.</text>
</comment>
<dbReference type="InterPro" id="IPR050953">
    <property type="entry name" value="N4_N6_ade-DNA_methylase"/>
</dbReference>
<feature type="compositionally biased region" description="Low complexity" evidence="5">
    <location>
        <begin position="1070"/>
        <end position="1080"/>
    </location>
</feature>
<dbReference type="InterPro" id="IPR046820">
    <property type="entry name" value="MmeI_TRD"/>
</dbReference>
<dbReference type="Pfam" id="PF20464">
    <property type="entry name" value="MmeI_N"/>
    <property type="match status" value="1"/>
</dbReference>
<keyword evidence="11" id="KW-1185">Reference proteome</keyword>
<dbReference type="EC" id="2.1.1.72" evidence="1"/>
<evidence type="ECO:0000313" key="10">
    <source>
        <dbReference type="EMBL" id="MBK1616946.1"/>
    </source>
</evidence>
<dbReference type="GO" id="GO:0009007">
    <property type="term" value="F:site-specific DNA-methyltransferase (adenine-specific) activity"/>
    <property type="evidence" value="ECO:0007669"/>
    <property type="project" value="UniProtKB-EC"/>
</dbReference>
<feature type="region of interest" description="Disordered" evidence="5">
    <location>
        <begin position="513"/>
        <end position="532"/>
    </location>
</feature>
<evidence type="ECO:0000256" key="3">
    <source>
        <dbReference type="ARBA" id="ARBA00022679"/>
    </source>
</evidence>
<sequence length="1166" mass="128893">MESKVNAFITRWGGGKSHGGNERANLQLFLTELCTLLELPQPEPAGADHSQNAYVFERSVTEHRPDGSTTPRSLDLYRRGCFVLEGKDTGKQTGSERWDAAIVKAHKQAENYVRALPATEGRPPFIVVVDVGRSIVLFSEFSCSGGHYVPFPDPRSHRIGLEQLRDLPIRERLRALWLEPLGLDPSRYAGRVTRQIATTLAGLAKSLEASGQDSERVAGFLSRCLFTMFAEDVGLLPEGSFSALLHRLKAQPEQFPNAMASLWQTMHSGGFCGLLMHQVLRFNGGLFAGADPLPLSAEQIGQLIEAARADWRQVEPAIFGTLLERALDPRERHKLGAHYTPRAYVERLVMPTVIEPLRADWEEVQAAALNYQRQGKPEAALAEVKQFQGQLCQTRVLDPACGSANFLYVALEHMKRLEGEVLDVLGRLQKTSSFELEGLTVSPNQFLGLEVNPRAARIAEIVLWIGYLQWHFRTYGHVNPPEPVLRDFHNIQCRDALIEAQAREPLLDEQGQPVSVWDGRSTKPSPITGEPIPDEAQRLPVYRYREPRRADWPEADFIVGNPPFIGAASMRRALGDGYVDAVRGVYSGLVPDSADFVMYWWQIAAEKVRQGQSRRFGFITTNSLRQTFNRRVLEPHLSDAKAPLSLVFAVPDHPWVEASDGAAVRIAMTVGAPGDQPGLLCKVTAEGSGDEDARAVALSEREGKLFADLAIGADVAGAVTLQANSNLTSRGVMLFGAGFIITKDEADALGLGQEPGVKAVIRDYRNGRDLTQNPRGVKVIDLFGLGVEQVRERYPAIYQRLLERVKPERDQNRDRAIRDSWWLHGRPRPEWRQFSQGLTRYISTVETMRHRIFLWLDETILPDNKLINIALDDAFLLGVLSSRVHTCWAMATGSWLGVGNDSVYVKTRCFETFPFPAGSGSGSANASDSQITTIRNLAEQIDAHRKRQQAQHPSLTLTGLYNVLDAQRRGTALTDKERAINTQGLVSLLAELHDQLDTAVFAAYGWQDLAETLVGRPGATSPWPDKPAAQLEAEEALLTRLVALNSERAAEETKGVIRWLRPAYQATDTATANAAQQQSADLDSPAPKTSAATAGKARKFPPVRAGMRAQIAAVRDALGNQARSLDELTAAFTEPKKTRPRIADTLAALEDLGLLQRDGEDYHLAR</sequence>
<dbReference type="InterPro" id="IPR046817">
    <property type="entry name" value="MmeI_N"/>
</dbReference>
<evidence type="ECO:0000313" key="11">
    <source>
        <dbReference type="Proteomes" id="UP001138768"/>
    </source>
</evidence>
<keyword evidence="3" id="KW-0808">Transferase</keyword>
<evidence type="ECO:0000259" key="9">
    <source>
        <dbReference type="Pfam" id="PF20473"/>
    </source>
</evidence>
<dbReference type="Pfam" id="PF20466">
    <property type="entry name" value="MmeI_TRD"/>
    <property type="match status" value="1"/>
</dbReference>
<organism evidence="10 11">
    <name type="scientific">Lamprobacter modestohalophilus</name>
    <dbReference type="NCBI Taxonomy" id="1064514"/>
    <lineage>
        <taxon>Bacteria</taxon>
        <taxon>Pseudomonadati</taxon>
        <taxon>Pseudomonadota</taxon>
        <taxon>Gammaproteobacteria</taxon>
        <taxon>Chromatiales</taxon>
        <taxon>Chromatiaceae</taxon>
        <taxon>Lamprobacter</taxon>
    </lineage>
</organism>
<reference evidence="10 11" key="1">
    <citation type="journal article" date="2020" name="Microorganisms">
        <title>Osmotic Adaptation and Compatible Solute Biosynthesis of Phototrophic Bacteria as Revealed from Genome Analyses.</title>
        <authorList>
            <person name="Imhoff J.F."/>
            <person name="Rahn T."/>
            <person name="Kunzel S."/>
            <person name="Keller A."/>
            <person name="Neulinger S.C."/>
        </authorList>
    </citation>
    <scope>NUCLEOTIDE SEQUENCE [LARGE SCALE GENOMIC DNA]</scope>
    <source>
        <strain evidence="10 11">DSM 25653</strain>
    </source>
</reference>
<dbReference type="GO" id="GO:0032259">
    <property type="term" value="P:methylation"/>
    <property type="evidence" value="ECO:0007669"/>
    <property type="project" value="UniProtKB-KW"/>
</dbReference>
<evidence type="ECO:0000256" key="1">
    <source>
        <dbReference type="ARBA" id="ARBA00011900"/>
    </source>
</evidence>
<dbReference type="PRINTS" id="PR00507">
    <property type="entry name" value="N12N6MTFRASE"/>
</dbReference>
<feature type="domain" description="MmeI-like helicase spacer" evidence="7">
    <location>
        <begin position="216"/>
        <end position="287"/>
    </location>
</feature>
<comment type="catalytic activity">
    <reaction evidence="4">
        <text>a 2'-deoxyadenosine in DNA + S-adenosyl-L-methionine = an N(6)-methyl-2'-deoxyadenosine in DNA + S-adenosyl-L-homocysteine + H(+)</text>
        <dbReference type="Rhea" id="RHEA:15197"/>
        <dbReference type="Rhea" id="RHEA-COMP:12418"/>
        <dbReference type="Rhea" id="RHEA-COMP:12419"/>
        <dbReference type="ChEBI" id="CHEBI:15378"/>
        <dbReference type="ChEBI" id="CHEBI:57856"/>
        <dbReference type="ChEBI" id="CHEBI:59789"/>
        <dbReference type="ChEBI" id="CHEBI:90615"/>
        <dbReference type="ChEBI" id="CHEBI:90616"/>
        <dbReference type="EC" id="2.1.1.72"/>
    </reaction>
</comment>
<evidence type="ECO:0000256" key="4">
    <source>
        <dbReference type="ARBA" id="ARBA00047942"/>
    </source>
</evidence>
<keyword evidence="2 10" id="KW-0489">Methyltransferase</keyword>
<dbReference type="PROSITE" id="PS00092">
    <property type="entry name" value="N6_MTASE"/>
    <property type="match status" value="1"/>
</dbReference>
<dbReference type="Pfam" id="PF20473">
    <property type="entry name" value="MmeI_Mtase"/>
    <property type="match status" value="1"/>
</dbReference>
<feature type="domain" description="MmeI-like DNA-methyltransferase" evidence="9">
    <location>
        <begin position="382"/>
        <end position="667"/>
    </location>
</feature>
<name>A0A9X0W525_9GAMM</name>
<dbReference type="InterPro" id="IPR002052">
    <property type="entry name" value="DNA_methylase_N6_adenine_CS"/>
</dbReference>
<dbReference type="Pfam" id="PF20465">
    <property type="entry name" value="MmeI_hel"/>
    <property type="match status" value="1"/>
</dbReference>
<gene>
    <name evidence="10" type="ORF">CKO42_00480</name>
</gene>